<feature type="domain" description="Metallo-beta-lactamase" evidence="7">
    <location>
        <begin position="22"/>
        <end position="215"/>
    </location>
</feature>
<proteinExistence type="predicted"/>
<keyword evidence="4" id="KW-0862">Zinc</keyword>
<keyword evidence="5" id="KW-0269">Exonuclease</keyword>
<dbReference type="InterPro" id="IPR042173">
    <property type="entry name" value="RNase_J_2"/>
</dbReference>
<dbReference type="InterPro" id="IPR041636">
    <property type="entry name" value="RNase_J_C"/>
</dbReference>
<dbReference type="SMART" id="SM00849">
    <property type="entry name" value="Lactamase_B"/>
    <property type="match status" value="1"/>
</dbReference>
<evidence type="ECO:0000256" key="6">
    <source>
        <dbReference type="ARBA" id="ARBA00022884"/>
    </source>
</evidence>
<accession>A0ABU7U3V5</accession>
<evidence type="ECO:0000256" key="3">
    <source>
        <dbReference type="ARBA" id="ARBA00022801"/>
    </source>
</evidence>
<evidence type="ECO:0000313" key="8">
    <source>
        <dbReference type="EMBL" id="MEE8659529.1"/>
    </source>
</evidence>
<evidence type="ECO:0000256" key="2">
    <source>
        <dbReference type="ARBA" id="ARBA00022723"/>
    </source>
</evidence>
<keyword evidence="1" id="KW-0540">Nuclease</keyword>
<dbReference type="PROSITE" id="PS01292">
    <property type="entry name" value="UPF0036"/>
    <property type="match status" value="1"/>
</dbReference>
<keyword evidence="2" id="KW-0479">Metal-binding</keyword>
<dbReference type="CDD" id="cd07714">
    <property type="entry name" value="RNaseJ_MBL-fold"/>
    <property type="match status" value="1"/>
</dbReference>
<dbReference type="RefSeq" id="WP_394820329.1">
    <property type="nucleotide sequence ID" value="NZ_JAWJZY010000006.1"/>
</dbReference>
<dbReference type="Gene3D" id="3.40.50.10710">
    <property type="entry name" value="Metallo-hydrolase/oxidoreductase"/>
    <property type="match status" value="1"/>
</dbReference>
<dbReference type="Proteomes" id="UP001312908">
    <property type="component" value="Unassembled WGS sequence"/>
</dbReference>
<dbReference type="InterPro" id="IPR001279">
    <property type="entry name" value="Metallo-B-lactamas"/>
</dbReference>
<organism evidence="8 9">
    <name type="scientific">Sorlinia euscelidii</name>
    <dbReference type="NCBI Taxonomy" id="3081148"/>
    <lineage>
        <taxon>Bacteria</taxon>
        <taxon>Pseudomonadati</taxon>
        <taxon>Pseudomonadota</taxon>
        <taxon>Alphaproteobacteria</taxon>
        <taxon>Acetobacterales</taxon>
        <taxon>Acetobacteraceae</taxon>
        <taxon>Sorlinia</taxon>
    </lineage>
</organism>
<keyword evidence="6" id="KW-0694">RNA-binding</keyword>
<dbReference type="Pfam" id="PF17770">
    <property type="entry name" value="RNase_J_C"/>
    <property type="match status" value="1"/>
</dbReference>
<comment type="caution">
    <text evidence="8">The sequence shown here is derived from an EMBL/GenBank/DDBJ whole genome shotgun (WGS) entry which is preliminary data.</text>
</comment>
<evidence type="ECO:0000256" key="1">
    <source>
        <dbReference type="ARBA" id="ARBA00022722"/>
    </source>
</evidence>
<gene>
    <name evidence="8" type="ORF">DOFOFD_11005</name>
</gene>
<dbReference type="SUPFAM" id="SSF56281">
    <property type="entry name" value="Metallo-hydrolase/oxidoreductase"/>
    <property type="match status" value="1"/>
</dbReference>
<dbReference type="InterPro" id="IPR055132">
    <property type="entry name" value="RNase_J_b_CASP"/>
</dbReference>
<dbReference type="InterPro" id="IPR011108">
    <property type="entry name" value="RMMBL"/>
</dbReference>
<dbReference type="Pfam" id="PF22505">
    <property type="entry name" value="RNase_J_b_CASP"/>
    <property type="match status" value="1"/>
</dbReference>
<protein>
    <submittedName>
        <fullName evidence="8">Lactamase-B domain-containing protein</fullName>
    </submittedName>
</protein>
<dbReference type="PANTHER" id="PTHR43694">
    <property type="entry name" value="RIBONUCLEASE J"/>
    <property type="match status" value="1"/>
</dbReference>
<dbReference type="InterPro" id="IPR001587">
    <property type="entry name" value="RNase_J_CS"/>
</dbReference>
<dbReference type="EMBL" id="JAWJZY010000006">
    <property type="protein sequence ID" value="MEE8659529.1"/>
    <property type="molecule type" value="Genomic_DNA"/>
</dbReference>
<dbReference type="Pfam" id="PF12706">
    <property type="entry name" value="Lactamase_B_2"/>
    <property type="match status" value="1"/>
</dbReference>
<name>A0ABU7U3V5_9PROT</name>
<dbReference type="PANTHER" id="PTHR43694:SF1">
    <property type="entry name" value="RIBONUCLEASE J"/>
    <property type="match status" value="1"/>
</dbReference>
<dbReference type="Gene3D" id="3.60.15.10">
    <property type="entry name" value="Ribonuclease Z/Hydroxyacylglutathione hydrolase-like"/>
    <property type="match status" value="1"/>
</dbReference>
<evidence type="ECO:0000313" key="9">
    <source>
        <dbReference type="Proteomes" id="UP001312908"/>
    </source>
</evidence>
<reference evidence="8 9" key="1">
    <citation type="submission" date="2023-10" db="EMBL/GenBank/DDBJ databases">
        <title>Sorlinia euscelidii gen. nov., sp. nov., an acetic acid bacteria isolated from the gut of Euscelidius variegatus emitter.</title>
        <authorList>
            <person name="Michoud G."/>
            <person name="Marasco R."/>
            <person name="Seferji K."/>
            <person name="Gonella E."/>
            <person name="Garuglieri E."/>
            <person name="Alma A."/>
            <person name="Mapelli F."/>
            <person name="Borin S."/>
            <person name="Daffonchio D."/>
            <person name="Crotti E."/>
        </authorList>
    </citation>
    <scope>NUCLEOTIDE SEQUENCE [LARGE SCALE GENOMIC DNA]</scope>
    <source>
        <strain evidence="8 9">EV16P</strain>
    </source>
</reference>
<evidence type="ECO:0000256" key="4">
    <source>
        <dbReference type="ARBA" id="ARBA00022833"/>
    </source>
</evidence>
<evidence type="ECO:0000256" key="5">
    <source>
        <dbReference type="ARBA" id="ARBA00022839"/>
    </source>
</evidence>
<dbReference type="Pfam" id="PF07521">
    <property type="entry name" value="RMMBL"/>
    <property type="match status" value="1"/>
</dbReference>
<dbReference type="Gene3D" id="3.10.20.580">
    <property type="match status" value="1"/>
</dbReference>
<dbReference type="InterPro" id="IPR036866">
    <property type="entry name" value="RibonucZ/Hydroxyglut_hydro"/>
</dbReference>
<keyword evidence="3" id="KW-0378">Hydrolase</keyword>
<sequence>MTETIGNFAFLPLGGTGEIGMNLNLYMLDGHYLAVDCGIGFSGNDTPEAEILMPDPTFLAERHDQLCGLIVTHAHEDHLGAIEHLWPQFKCPIYATPFAAAVLRRKLGEARMLDKVQVNVIAPGARFEVGPFDLQFISVTHSVPEAQSLAIRTPYGNYIHTGDFKIDEAPLLGPMTDFDSFRQLGEDGVRAVIGDSTNVFREGPSGTEQSVREGLTSLIADLTGRVAVTCFASNVARVESIAMAARAAGRKVVTVGRSLRNLEVAARECGYLTDIPPFLTEQDAAHIPDRELLLIVTGSQGEPRSALTRIAADTHPNISLGEGDTIIYSSRMIPGNEHAVIAVQDNLSRRGVRVLTDRDHPVHVSGHATSGDLRRLYEVLKPEYVVPTHGEWRHLTAHADLARKVGAKTMLLEDGDILQLAPGKPEIIDTAPTGRYVLDGSRILPLSSDVLTARRRMLYNGMVMGSFAVDDEGFMIGLPKISAPGLLESTDPETDRIIEDFANAIDDIPDNIRAEDDAFRDAAKTALRRALGRKLQKRPLVDVHLLRV</sequence>
<keyword evidence="9" id="KW-1185">Reference proteome</keyword>
<evidence type="ECO:0000259" key="7">
    <source>
        <dbReference type="SMART" id="SM00849"/>
    </source>
</evidence>